<dbReference type="EMBL" id="CAMKVN010006023">
    <property type="protein sequence ID" value="CAI2189752.1"/>
    <property type="molecule type" value="Genomic_DNA"/>
</dbReference>
<evidence type="ECO:0000313" key="2">
    <source>
        <dbReference type="Proteomes" id="UP001153678"/>
    </source>
</evidence>
<sequence>HITQSRDSFIKSPMLQMNDFFTWNEIDRLIEIVASLYRDHIDLPPKYSYNIDDQGGSALFDPPK</sequence>
<comment type="caution">
    <text evidence="1">The sequence shown here is derived from an EMBL/GenBank/DDBJ whole genome shotgun (WGS) entry which is preliminary data.</text>
</comment>
<dbReference type="OrthoDB" id="66510at2759"/>
<accession>A0A9W4T1Q9</accession>
<evidence type="ECO:0000313" key="1">
    <source>
        <dbReference type="EMBL" id="CAI2189752.1"/>
    </source>
</evidence>
<proteinExistence type="predicted"/>
<feature type="non-terminal residue" evidence="1">
    <location>
        <position position="1"/>
    </location>
</feature>
<dbReference type="Proteomes" id="UP001153678">
    <property type="component" value="Unassembled WGS sequence"/>
</dbReference>
<name>A0A9W4T1Q9_9GLOM</name>
<protein>
    <submittedName>
        <fullName evidence="1">1971_t:CDS:1</fullName>
    </submittedName>
</protein>
<dbReference type="AlphaFoldDB" id="A0A9W4T1Q9"/>
<keyword evidence="2" id="KW-1185">Reference proteome</keyword>
<organism evidence="1 2">
    <name type="scientific">Funneliformis geosporum</name>
    <dbReference type="NCBI Taxonomy" id="1117311"/>
    <lineage>
        <taxon>Eukaryota</taxon>
        <taxon>Fungi</taxon>
        <taxon>Fungi incertae sedis</taxon>
        <taxon>Mucoromycota</taxon>
        <taxon>Glomeromycotina</taxon>
        <taxon>Glomeromycetes</taxon>
        <taxon>Glomerales</taxon>
        <taxon>Glomeraceae</taxon>
        <taxon>Funneliformis</taxon>
    </lineage>
</organism>
<gene>
    <name evidence="1" type="ORF">FWILDA_LOCUS14235</name>
</gene>
<reference evidence="1" key="1">
    <citation type="submission" date="2022-08" db="EMBL/GenBank/DDBJ databases">
        <authorList>
            <person name="Kallberg Y."/>
            <person name="Tangrot J."/>
            <person name="Rosling A."/>
        </authorList>
    </citation>
    <scope>NUCLEOTIDE SEQUENCE</scope>
    <source>
        <strain evidence="1">Wild A</strain>
    </source>
</reference>